<proteinExistence type="predicted"/>
<reference evidence="2" key="1">
    <citation type="submission" date="2014-05" db="EMBL/GenBank/DDBJ databases">
        <title>The transcriptome of the halophilic microalga Tetraselmis sp. GSL018 isolated from the Great Salt Lake, Utah.</title>
        <authorList>
            <person name="Jinkerson R.E."/>
            <person name="D'Adamo S."/>
            <person name="Posewitz M.C."/>
        </authorList>
    </citation>
    <scope>NUCLEOTIDE SEQUENCE</scope>
    <source>
        <strain evidence="2">GSL018</strain>
    </source>
</reference>
<accession>A0A061RWS8</accession>
<dbReference type="EMBL" id="GBEZ01010687">
    <property type="protein sequence ID" value="JAC75021.1"/>
    <property type="molecule type" value="Transcribed_RNA"/>
</dbReference>
<keyword evidence="1" id="KW-0175">Coiled coil</keyword>
<sequence length="87" mass="9986">GLRAELDRALCERHSVEEVHAQTAEQAQRTKDLPQRIRQLTRELEEAENRAGSLEEQCTEMRAALSALEEENLEIRLLLRESDDLCA</sequence>
<protein>
    <submittedName>
        <fullName evidence="2">Uncharacterized protein</fullName>
    </submittedName>
</protein>
<feature type="non-terminal residue" evidence="2">
    <location>
        <position position="87"/>
    </location>
</feature>
<evidence type="ECO:0000256" key="1">
    <source>
        <dbReference type="SAM" id="Coils"/>
    </source>
</evidence>
<dbReference type="AlphaFoldDB" id="A0A061RWS8"/>
<dbReference type="SUPFAM" id="SSF57997">
    <property type="entry name" value="Tropomyosin"/>
    <property type="match status" value="1"/>
</dbReference>
<evidence type="ECO:0000313" key="2">
    <source>
        <dbReference type="EMBL" id="JAC75021.1"/>
    </source>
</evidence>
<dbReference type="Gene3D" id="1.20.5.170">
    <property type="match status" value="1"/>
</dbReference>
<feature type="coiled-coil region" evidence="1">
    <location>
        <begin position="30"/>
        <end position="81"/>
    </location>
</feature>
<organism evidence="2">
    <name type="scientific">Tetraselmis sp. GSL018</name>
    <dbReference type="NCBI Taxonomy" id="582737"/>
    <lineage>
        <taxon>Eukaryota</taxon>
        <taxon>Viridiplantae</taxon>
        <taxon>Chlorophyta</taxon>
        <taxon>core chlorophytes</taxon>
        <taxon>Chlorodendrophyceae</taxon>
        <taxon>Chlorodendrales</taxon>
        <taxon>Chlorodendraceae</taxon>
        <taxon>Tetraselmis</taxon>
    </lineage>
</organism>
<name>A0A061RWS8_9CHLO</name>
<gene>
    <name evidence="2" type="ORF">TSPGSL018_24314</name>
</gene>
<feature type="non-terminal residue" evidence="2">
    <location>
        <position position="1"/>
    </location>
</feature>